<accession>A0ABT1Z3B5</accession>
<sequence>MTKDAKTIFTKKVESSGASIYELSNLALCYALEGDKSKASGYLESSIFLCDGQESHIIDLNRALIAYTLDNHESAKESLLKFRENHPKAFARYSKHSILINSAMSDLGIGI</sequence>
<reference evidence="1" key="1">
    <citation type="submission" date="2022-07" db="EMBL/GenBank/DDBJ databases">
        <title>Pseudosulfitobacter sp. strain AP-MA-4, whole genome sequence.</title>
        <authorList>
            <person name="Jiang Y."/>
        </authorList>
    </citation>
    <scope>NUCLEOTIDE SEQUENCE</scope>
    <source>
        <strain evidence="1">AP-MA-4</strain>
    </source>
</reference>
<organism evidence="1 2">
    <name type="scientific">Pseudosulfitobacter koreensis</name>
    <dbReference type="NCBI Taxonomy" id="2968472"/>
    <lineage>
        <taxon>Bacteria</taxon>
        <taxon>Pseudomonadati</taxon>
        <taxon>Pseudomonadota</taxon>
        <taxon>Alphaproteobacteria</taxon>
        <taxon>Rhodobacterales</taxon>
        <taxon>Roseobacteraceae</taxon>
        <taxon>Pseudosulfitobacter</taxon>
    </lineage>
</organism>
<dbReference type="Proteomes" id="UP001165396">
    <property type="component" value="Unassembled WGS sequence"/>
</dbReference>
<proteinExistence type="predicted"/>
<dbReference type="SUPFAM" id="SSF48452">
    <property type="entry name" value="TPR-like"/>
    <property type="match status" value="1"/>
</dbReference>
<evidence type="ECO:0000313" key="2">
    <source>
        <dbReference type="Proteomes" id="UP001165396"/>
    </source>
</evidence>
<protein>
    <recommendedName>
        <fullName evidence="3">Tetratricopeptide repeat-containing protein</fullName>
    </recommendedName>
</protein>
<dbReference type="Gene3D" id="1.25.40.10">
    <property type="entry name" value="Tetratricopeptide repeat domain"/>
    <property type="match status" value="1"/>
</dbReference>
<evidence type="ECO:0008006" key="3">
    <source>
        <dbReference type="Google" id="ProtNLM"/>
    </source>
</evidence>
<dbReference type="EMBL" id="JANKJG010000011">
    <property type="protein sequence ID" value="MCR8827625.1"/>
    <property type="molecule type" value="Genomic_DNA"/>
</dbReference>
<gene>
    <name evidence="1" type="ORF">NTA49_13865</name>
</gene>
<name>A0ABT1Z3B5_9RHOB</name>
<dbReference type="InterPro" id="IPR011990">
    <property type="entry name" value="TPR-like_helical_dom_sf"/>
</dbReference>
<comment type="caution">
    <text evidence="1">The sequence shown here is derived from an EMBL/GenBank/DDBJ whole genome shotgun (WGS) entry which is preliminary data.</text>
</comment>
<evidence type="ECO:0000313" key="1">
    <source>
        <dbReference type="EMBL" id="MCR8827625.1"/>
    </source>
</evidence>
<dbReference type="RefSeq" id="WP_258295397.1">
    <property type="nucleotide sequence ID" value="NZ_JANKJG010000011.1"/>
</dbReference>
<keyword evidence="2" id="KW-1185">Reference proteome</keyword>